<organism evidence="2 3">
    <name type="scientific">Adiantum capillus-veneris</name>
    <name type="common">Maidenhair fern</name>
    <dbReference type="NCBI Taxonomy" id="13818"/>
    <lineage>
        <taxon>Eukaryota</taxon>
        <taxon>Viridiplantae</taxon>
        <taxon>Streptophyta</taxon>
        <taxon>Embryophyta</taxon>
        <taxon>Tracheophyta</taxon>
        <taxon>Polypodiopsida</taxon>
        <taxon>Polypodiidae</taxon>
        <taxon>Polypodiales</taxon>
        <taxon>Pteridineae</taxon>
        <taxon>Pteridaceae</taxon>
        <taxon>Vittarioideae</taxon>
        <taxon>Adiantum</taxon>
    </lineage>
</organism>
<dbReference type="AlphaFoldDB" id="A0A9D4V8S5"/>
<feature type="compositionally biased region" description="Basic residues" evidence="1">
    <location>
        <begin position="1"/>
        <end position="12"/>
    </location>
</feature>
<keyword evidence="3" id="KW-1185">Reference proteome</keyword>
<reference evidence="2" key="1">
    <citation type="submission" date="2021-01" db="EMBL/GenBank/DDBJ databases">
        <title>Adiantum capillus-veneris genome.</title>
        <authorList>
            <person name="Fang Y."/>
            <person name="Liao Q."/>
        </authorList>
    </citation>
    <scope>NUCLEOTIDE SEQUENCE</scope>
    <source>
        <strain evidence="2">H3</strain>
        <tissue evidence="2">Leaf</tissue>
    </source>
</reference>
<dbReference type="EMBL" id="JABFUD020000003">
    <property type="protein sequence ID" value="KAI5081976.1"/>
    <property type="molecule type" value="Genomic_DNA"/>
</dbReference>
<gene>
    <name evidence="2" type="ORF">GOP47_0001719</name>
</gene>
<feature type="region of interest" description="Disordered" evidence="1">
    <location>
        <begin position="1"/>
        <end position="23"/>
    </location>
</feature>
<sequence>MLLKAVHSKGLGKKIDPNKGSIAAPSASVDLTASLNDELLLLVLAYLSDDPYLCSLVCKLHGMLKLTLRLKEWRAHDKEVLHRHKFGFGRCIRPWFHRALY</sequence>
<name>A0A9D4V8S5_ADICA</name>
<dbReference type="Proteomes" id="UP000886520">
    <property type="component" value="Chromosome 2"/>
</dbReference>
<comment type="caution">
    <text evidence="2">The sequence shown here is derived from an EMBL/GenBank/DDBJ whole genome shotgun (WGS) entry which is preliminary data.</text>
</comment>
<proteinExistence type="predicted"/>
<evidence type="ECO:0000256" key="1">
    <source>
        <dbReference type="SAM" id="MobiDB-lite"/>
    </source>
</evidence>
<evidence type="ECO:0000313" key="2">
    <source>
        <dbReference type="EMBL" id="KAI5081976.1"/>
    </source>
</evidence>
<evidence type="ECO:0000313" key="3">
    <source>
        <dbReference type="Proteomes" id="UP000886520"/>
    </source>
</evidence>
<protein>
    <submittedName>
        <fullName evidence="2">Uncharacterized protein</fullName>
    </submittedName>
</protein>
<accession>A0A9D4V8S5</accession>